<dbReference type="Proteomes" id="UP001175228">
    <property type="component" value="Unassembled WGS sequence"/>
</dbReference>
<proteinExistence type="predicted"/>
<gene>
    <name evidence="2" type="ORF">EDD18DRAFT_1360385</name>
</gene>
<dbReference type="EMBL" id="JAUEPU010000045">
    <property type="protein sequence ID" value="KAK0486734.1"/>
    <property type="molecule type" value="Genomic_DNA"/>
</dbReference>
<dbReference type="SUPFAM" id="SSF81383">
    <property type="entry name" value="F-box domain"/>
    <property type="match status" value="1"/>
</dbReference>
<name>A0AA39UKK2_9AGAR</name>
<organism evidence="2 3">
    <name type="scientific">Armillaria luteobubalina</name>
    <dbReference type="NCBI Taxonomy" id="153913"/>
    <lineage>
        <taxon>Eukaryota</taxon>
        <taxon>Fungi</taxon>
        <taxon>Dikarya</taxon>
        <taxon>Basidiomycota</taxon>
        <taxon>Agaricomycotina</taxon>
        <taxon>Agaricomycetes</taxon>
        <taxon>Agaricomycetidae</taxon>
        <taxon>Agaricales</taxon>
        <taxon>Marasmiineae</taxon>
        <taxon>Physalacriaceae</taxon>
        <taxon>Armillaria</taxon>
    </lineage>
</organism>
<feature type="domain" description="F-box" evidence="1">
    <location>
        <begin position="203"/>
        <end position="259"/>
    </location>
</feature>
<dbReference type="AlphaFoldDB" id="A0AA39UKK2"/>
<evidence type="ECO:0000313" key="2">
    <source>
        <dbReference type="EMBL" id="KAK0486734.1"/>
    </source>
</evidence>
<reference evidence="2" key="1">
    <citation type="submission" date="2023-06" db="EMBL/GenBank/DDBJ databases">
        <authorList>
            <consortium name="Lawrence Berkeley National Laboratory"/>
            <person name="Ahrendt S."/>
            <person name="Sahu N."/>
            <person name="Indic B."/>
            <person name="Wong-Bajracharya J."/>
            <person name="Merenyi Z."/>
            <person name="Ke H.-M."/>
            <person name="Monk M."/>
            <person name="Kocsube S."/>
            <person name="Drula E."/>
            <person name="Lipzen A."/>
            <person name="Balint B."/>
            <person name="Henrissat B."/>
            <person name="Andreopoulos B."/>
            <person name="Martin F.M."/>
            <person name="Harder C.B."/>
            <person name="Rigling D."/>
            <person name="Ford K.L."/>
            <person name="Foster G.D."/>
            <person name="Pangilinan J."/>
            <person name="Papanicolaou A."/>
            <person name="Barry K."/>
            <person name="LaButti K."/>
            <person name="Viragh M."/>
            <person name="Koriabine M."/>
            <person name="Yan M."/>
            <person name="Riley R."/>
            <person name="Champramary S."/>
            <person name="Plett K.L."/>
            <person name="Tsai I.J."/>
            <person name="Slot J."/>
            <person name="Sipos G."/>
            <person name="Plett J."/>
            <person name="Nagy L.G."/>
            <person name="Grigoriev I.V."/>
        </authorList>
    </citation>
    <scope>NUCLEOTIDE SEQUENCE</scope>
    <source>
        <strain evidence="2">HWK02</strain>
    </source>
</reference>
<dbReference type="InterPro" id="IPR001810">
    <property type="entry name" value="F-box_dom"/>
</dbReference>
<sequence length="285" mass="32481">MDERRSSIRDVLKVNPICSARLGIPIFRYPLKRLCVAFIEDVPVLLDPDLFPAVPKPTFDAFEYAPSGLSAKINPDVLPRLATLAIRFMNVGPHMSPSFVDRVQSRRPVIHGLYTNKETNFDLRLAPLLPDYSHTPLDAGIIELLRSNAPPTPFQTKRHEATLSEIPDRVPELDSLIDSTTSLLRYLTKDRNQANAKILSPFRRLPPELLGEIFIWCSSLYGKHRRCLDPRALHWTLSHVCRKWRSVAVGTPEIWSRIILDFRDDWFLNGSRIHGAAFMLGILLD</sequence>
<dbReference type="Pfam" id="PF12937">
    <property type="entry name" value="F-box-like"/>
    <property type="match status" value="1"/>
</dbReference>
<evidence type="ECO:0000259" key="1">
    <source>
        <dbReference type="Pfam" id="PF12937"/>
    </source>
</evidence>
<comment type="caution">
    <text evidence="2">The sequence shown here is derived from an EMBL/GenBank/DDBJ whole genome shotgun (WGS) entry which is preliminary data.</text>
</comment>
<dbReference type="Gene3D" id="1.20.1280.50">
    <property type="match status" value="1"/>
</dbReference>
<dbReference type="InterPro" id="IPR036047">
    <property type="entry name" value="F-box-like_dom_sf"/>
</dbReference>
<evidence type="ECO:0000313" key="3">
    <source>
        <dbReference type="Proteomes" id="UP001175228"/>
    </source>
</evidence>
<accession>A0AA39UKK2</accession>
<keyword evidence="3" id="KW-1185">Reference proteome</keyword>
<protein>
    <recommendedName>
        <fullName evidence="1">F-box domain-containing protein</fullName>
    </recommendedName>
</protein>